<protein>
    <submittedName>
        <fullName evidence="1">Uncharacterized protein</fullName>
    </submittedName>
</protein>
<proteinExistence type="predicted"/>
<accession>A0A7R9LP11</accession>
<dbReference type="EMBL" id="OC886304">
    <property type="protein sequence ID" value="CAD7644528.1"/>
    <property type="molecule type" value="Genomic_DNA"/>
</dbReference>
<evidence type="ECO:0000313" key="2">
    <source>
        <dbReference type="Proteomes" id="UP000759131"/>
    </source>
</evidence>
<gene>
    <name evidence="1" type="ORF">OSB1V03_LOCUS20095</name>
</gene>
<dbReference type="Proteomes" id="UP000759131">
    <property type="component" value="Unassembled WGS sequence"/>
</dbReference>
<organism evidence="1">
    <name type="scientific">Medioppia subpectinata</name>
    <dbReference type="NCBI Taxonomy" id="1979941"/>
    <lineage>
        <taxon>Eukaryota</taxon>
        <taxon>Metazoa</taxon>
        <taxon>Ecdysozoa</taxon>
        <taxon>Arthropoda</taxon>
        <taxon>Chelicerata</taxon>
        <taxon>Arachnida</taxon>
        <taxon>Acari</taxon>
        <taxon>Acariformes</taxon>
        <taxon>Sarcoptiformes</taxon>
        <taxon>Oribatida</taxon>
        <taxon>Brachypylina</taxon>
        <taxon>Oppioidea</taxon>
        <taxon>Oppiidae</taxon>
        <taxon>Medioppia</taxon>
    </lineage>
</organism>
<reference evidence="1" key="1">
    <citation type="submission" date="2020-11" db="EMBL/GenBank/DDBJ databases">
        <authorList>
            <person name="Tran Van P."/>
        </authorList>
    </citation>
    <scope>NUCLEOTIDE SEQUENCE</scope>
</reference>
<dbReference type="AlphaFoldDB" id="A0A7R9LP11"/>
<sequence>MMNLYYLICTSYIIYFIHTTHGRELVENTIEIYDNCTNIQHKPEVLNVVRSGQTYGNRTCDTIIQTAPRNRTLVYQIHYKNNQIVNQTINVVTTATINNGYLIETDKSNITAGPLAGHVYYGIRYFNNSDFYQCNKEPGLTNLRQLSGVLYFVHANNLDGMFSCRGSGYNKFHPGMLFAYVDADQAMSWVESGKQLAMDFLPYLFHP</sequence>
<name>A0A7R9LP11_9ACAR</name>
<keyword evidence="2" id="KW-1185">Reference proteome</keyword>
<dbReference type="OrthoDB" id="6518973at2759"/>
<evidence type="ECO:0000313" key="1">
    <source>
        <dbReference type="EMBL" id="CAD7644528.1"/>
    </source>
</evidence>
<dbReference type="EMBL" id="CAJPIZ010031729">
    <property type="protein sequence ID" value="CAG2120148.1"/>
    <property type="molecule type" value="Genomic_DNA"/>
</dbReference>